<keyword evidence="1" id="KW-0479">Metal-binding</keyword>
<comment type="caution">
    <text evidence="8">The sequence shown here is derived from an EMBL/GenBank/DDBJ whole genome shotgun (WGS) entry which is preliminary data.</text>
</comment>
<accession>A0A812J8F5</accession>
<dbReference type="EMBL" id="CAJNDS010000337">
    <property type="protein sequence ID" value="CAE7194264.1"/>
    <property type="molecule type" value="Genomic_DNA"/>
</dbReference>
<dbReference type="GO" id="GO:0032456">
    <property type="term" value="P:endocytic recycling"/>
    <property type="evidence" value="ECO:0007669"/>
    <property type="project" value="TreeGrafter"/>
</dbReference>
<dbReference type="PANTHER" id="PTHR46275:SF1">
    <property type="entry name" value="HEPATOCYTE GROWTH FACTOR-REGULATED TYROSINE KINASE SUBSTRATE"/>
    <property type="match status" value="1"/>
</dbReference>
<gene>
    <name evidence="8" type="primary">EEA1</name>
    <name evidence="8" type="ORF">SNAT2548_LOCUS5297</name>
</gene>
<feature type="region of interest" description="Disordered" evidence="6">
    <location>
        <begin position="287"/>
        <end position="307"/>
    </location>
</feature>
<dbReference type="AlphaFoldDB" id="A0A812J8F5"/>
<dbReference type="GO" id="GO:0008270">
    <property type="term" value="F:zinc ion binding"/>
    <property type="evidence" value="ECO:0007669"/>
    <property type="project" value="UniProtKB-KW"/>
</dbReference>
<feature type="coiled-coil region" evidence="5">
    <location>
        <begin position="183"/>
        <end position="221"/>
    </location>
</feature>
<evidence type="ECO:0000313" key="8">
    <source>
        <dbReference type="EMBL" id="CAE7194264.1"/>
    </source>
</evidence>
<keyword evidence="2 4" id="KW-0863">Zinc-finger</keyword>
<dbReference type="GO" id="GO:0005769">
    <property type="term" value="C:early endosome"/>
    <property type="evidence" value="ECO:0007669"/>
    <property type="project" value="TreeGrafter"/>
</dbReference>
<reference evidence="8" key="1">
    <citation type="submission" date="2021-02" db="EMBL/GenBank/DDBJ databases">
        <authorList>
            <person name="Dougan E. K."/>
            <person name="Rhodes N."/>
            <person name="Thang M."/>
            <person name="Chan C."/>
        </authorList>
    </citation>
    <scope>NUCLEOTIDE SEQUENCE</scope>
</reference>
<feature type="region of interest" description="Disordered" evidence="6">
    <location>
        <begin position="1"/>
        <end position="29"/>
    </location>
</feature>
<dbReference type="InterPro" id="IPR017455">
    <property type="entry name" value="Znf_FYVE-rel"/>
</dbReference>
<dbReference type="InterPro" id="IPR013083">
    <property type="entry name" value="Znf_RING/FYVE/PHD"/>
</dbReference>
<dbReference type="CDD" id="cd00065">
    <property type="entry name" value="FYVE_like_SF"/>
    <property type="match status" value="1"/>
</dbReference>
<dbReference type="GO" id="GO:0043130">
    <property type="term" value="F:ubiquitin binding"/>
    <property type="evidence" value="ECO:0007669"/>
    <property type="project" value="TreeGrafter"/>
</dbReference>
<organism evidence="8 9">
    <name type="scientific">Symbiodinium natans</name>
    <dbReference type="NCBI Taxonomy" id="878477"/>
    <lineage>
        <taxon>Eukaryota</taxon>
        <taxon>Sar</taxon>
        <taxon>Alveolata</taxon>
        <taxon>Dinophyceae</taxon>
        <taxon>Suessiales</taxon>
        <taxon>Symbiodiniaceae</taxon>
        <taxon>Symbiodinium</taxon>
    </lineage>
</organism>
<name>A0A812J8F5_9DINO</name>
<evidence type="ECO:0000256" key="6">
    <source>
        <dbReference type="SAM" id="MobiDB-lite"/>
    </source>
</evidence>
<dbReference type="InterPro" id="IPR011011">
    <property type="entry name" value="Znf_FYVE_PHD"/>
</dbReference>
<dbReference type="OrthoDB" id="294573at2759"/>
<dbReference type="GO" id="GO:0031623">
    <property type="term" value="P:receptor internalization"/>
    <property type="evidence" value="ECO:0007669"/>
    <property type="project" value="TreeGrafter"/>
</dbReference>
<keyword evidence="3" id="KW-0862">Zinc</keyword>
<dbReference type="InterPro" id="IPR000306">
    <property type="entry name" value="Znf_FYVE"/>
</dbReference>
<dbReference type="Gene3D" id="3.30.40.10">
    <property type="entry name" value="Zinc/RING finger domain, C3HC4 (zinc finger)"/>
    <property type="match status" value="1"/>
</dbReference>
<dbReference type="InterPro" id="IPR017073">
    <property type="entry name" value="HGS/VPS27"/>
</dbReference>
<feature type="domain" description="FYVE-type" evidence="7">
    <location>
        <begin position="28"/>
        <end position="88"/>
    </location>
</feature>
<feature type="compositionally biased region" description="Polar residues" evidence="6">
    <location>
        <begin position="287"/>
        <end position="296"/>
    </location>
</feature>
<keyword evidence="5" id="KW-0175">Coiled coil</keyword>
<proteinExistence type="predicted"/>
<evidence type="ECO:0000256" key="5">
    <source>
        <dbReference type="SAM" id="Coils"/>
    </source>
</evidence>
<evidence type="ECO:0000256" key="4">
    <source>
        <dbReference type="PROSITE-ProRule" id="PRU00091"/>
    </source>
</evidence>
<dbReference type="SMART" id="SM00064">
    <property type="entry name" value="FYVE"/>
    <property type="match status" value="1"/>
</dbReference>
<evidence type="ECO:0000256" key="1">
    <source>
        <dbReference type="ARBA" id="ARBA00022723"/>
    </source>
</evidence>
<protein>
    <submittedName>
        <fullName evidence="8">EEA1 protein</fullName>
    </submittedName>
</protein>
<dbReference type="SUPFAM" id="SSF57903">
    <property type="entry name" value="FYVE/PHD zinc finger"/>
    <property type="match status" value="1"/>
</dbReference>
<evidence type="ECO:0000256" key="2">
    <source>
        <dbReference type="ARBA" id="ARBA00022771"/>
    </source>
</evidence>
<evidence type="ECO:0000259" key="7">
    <source>
        <dbReference type="PROSITE" id="PS50178"/>
    </source>
</evidence>
<dbReference type="Pfam" id="PF01363">
    <property type="entry name" value="FYVE"/>
    <property type="match status" value="1"/>
</dbReference>
<evidence type="ECO:0000313" key="9">
    <source>
        <dbReference type="Proteomes" id="UP000604046"/>
    </source>
</evidence>
<keyword evidence="9" id="KW-1185">Reference proteome</keyword>
<dbReference type="PANTHER" id="PTHR46275">
    <property type="entry name" value="HEPATOCYTE GROWTH FACTOR-REGULATED TYROSINE KINASE SUBSTRATE"/>
    <property type="match status" value="1"/>
</dbReference>
<dbReference type="Proteomes" id="UP000604046">
    <property type="component" value="Unassembled WGS sequence"/>
</dbReference>
<dbReference type="PROSITE" id="PS50178">
    <property type="entry name" value="ZF_FYVE"/>
    <property type="match status" value="1"/>
</dbReference>
<evidence type="ECO:0000256" key="3">
    <source>
        <dbReference type="ARBA" id="ARBA00022833"/>
    </source>
</evidence>
<feature type="compositionally biased region" description="Polar residues" evidence="6">
    <location>
        <begin position="10"/>
        <end position="21"/>
    </location>
</feature>
<sequence>MEVHGASPERSPTASLISSDDGQGAQADAKESACPRCGANFTTYFRRHHCRHCGGLVCDDCSRHRTRIPQDPSLGNVRVCDDCFKVIGDHHAAGLEEDLALSRHLIDQLKDALKQKHNQSEAFKKVMLELEAEAVGNRERLDQHAQDPDSDDFSFKVLQDRVQHCWGDVLTSLEAQGKLKVVLEERQRNGQKHREELISTEEEMSSRYQQLDAELAEVTRMEAKRDELFRLEGELERAVGAERRRVRELELGRQAQQELEAERISQRLGWGSRPLRSTEPVAFTISTGRQEQSQNRLDGCRRSCTVS</sequence>